<keyword evidence="2 5" id="KW-0812">Transmembrane</keyword>
<evidence type="ECO:0000313" key="7">
    <source>
        <dbReference type="EMBL" id="KNX42951.1"/>
    </source>
</evidence>
<feature type="transmembrane region" description="Helical" evidence="5">
    <location>
        <begin position="36"/>
        <end position="61"/>
    </location>
</feature>
<dbReference type="EMBL" id="LGVV01000003">
    <property type="protein sequence ID" value="KNX42951.1"/>
    <property type="molecule type" value="Genomic_DNA"/>
</dbReference>
<dbReference type="STRING" id="74031.SAMN04488077_10324"/>
<keyword evidence="8" id="KW-1185">Reference proteome</keyword>
<organism evidence="7 8">
    <name type="scientific">Roseovarius tolerans</name>
    <dbReference type="NCBI Taxonomy" id="74031"/>
    <lineage>
        <taxon>Bacteria</taxon>
        <taxon>Pseudomonadati</taxon>
        <taxon>Pseudomonadota</taxon>
        <taxon>Alphaproteobacteria</taxon>
        <taxon>Rhodobacterales</taxon>
        <taxon>Roseobacteraceae</taxon>
        <taxon>Roseovarius</taxon>
    </lineage>
</organism>
<name>A0A0L6CZ26_9RHOB</name>
<dbReference type="PATRIC" id="fig|74031.6.peg.364"/>
<keyword evidence="4 5" id="KW-0472">Membrane</keyword>
<dbReference type="AlphaFoldDB" id="A0A0L6CZ26"/>
<feature type="transmembrane region" description="Helical" evidence="5">
    <location>
        <begin position="144"/>
        <end position="165"/>
    </location>
</feature>
<reference evidence="8" key="1">
    <citation type="submission" date="2015-07" db="EMBL/GenBank/DDBJ databases">
        <title>Draft Genome Sequence of Roseovarius tolerans EL-164, a producer of N-Acylated Alanine Methyl Esters (NAMEs).</title>
        <authorList>
            <person name="Voget S."/>
            <person name="Bruns H."/>
            <person name="Wagner-Doebler I."/>
            <person name="Schulz S."/>
            <person name="Daniel R."/>
        </authorList>
    </citation>
    <scope>NUCLEOTIDE SEQUENCE [LARGE SCALE GENOMIC DNA]</scope>
    <source>
        <strain evidence="8">EL-164</strain>
    </source>
</reference>
<feature type="transmembrane region" description="Helical" evidence="5">
    <location>
        <begin position="7"/>
        <end position="24"/>
    </location>
</feature>
<feature type="domain" description="Ferric oxidoreductase" evidence="6">
    <location>
        <begin position="44"/>
        <end position="157"/>
    </location>
</feature>
<evidence type="ECO:0000256" key="4">
    <source>
        <dbReference type="ARBA" id="ARBA00023136"/>
    </source>
</evidence>
<feature type="transmembrane region" description="Helical" evidence="5">
    <location>
        <begin position="73"/>
        <end position="94"/>
    </location>
</feature>
<evidence type="ECO:0000256" key="5">
    <source>
        <dbReference type="SAM" id="Phobius"/>
    </source>
</evidence>
<feature type="transmembrane region" description="Helical" evidence="5">
    <location>
        <begin position="114"/>
        <end position="132"/>
    </location>
</feature>
<dbReference type="Pfam" id="PF01794">
    <property type="entry name" value="Ferric_reduct"/>
    <property type="match status" value="1"/>
</dbReference>
<dbReference type="Proteomes" id="UP000037046">
    <property type="component" value="Unassembled WGS sequence"/>
</dbReference>
<comment type="caution">
    <text evidence="7">The sequence shown here is derived from an EMBL/GenBank/DDBJ whole genome shotgun (WGS) entry which is preliminary data.</text>
</comment>
<dbReference type="GO" id="GO:0016020">
    <property type="term" value="C:membrane"/>
    <property type="evidence" value="ECO:0007669"/>
    <property type="project" value="UniProtKB-SubCell"/>
</dbReference>
<protein>
    <submittedName>
        <fullName evidence="7">Ferric reductase like transmembrane component</fullName>
    </submittedName>
</protein>
<gene>
    <name evidence="7" type="ORF">ROTO_03560</name>
</gene>
<evidence type="ECO:0000256" key="1">
    <source>
        <dbReference type="ARBA" id="ARBA00004141"/>
    </source>
</evidence>
<dbReference type="RefSeq" id="WP_050661421.1">
    <property type="nucleotide sequence ID" value="NZ_CP118494.1"/>
</dbReference>
<sequence length="203" mass="22106">MPHIRTLMIWGGLGLATAIPLIAAGQSPLLAWRSPVYIAAGFAGVVGLVLILLQPLLIGGYLPGLSQTRRRRLHRIVGTLLLIMVIAHVAGLWITSPPDVVDALTFTSPTSFSAWGVIAMWMVFLAALLGLVRRRWPWRLRSWRLAHTATVMVIVTGTVVHALLIQGTMGTLSKTILCLLALIALAKVIFDRRVWRSGLRLGG</sequence>
<evidence type="ECO:0000259" key="6">
    <source>
        <dbReference type="Pfam" id="PF01794"/>
    </source>
</evidence>
<accession>A0A0L6CZ26</accession>
<comment type="subcellular location">
    <subcellularLocation>
        <location evidence="1">Membrane</location>
        <topology evidence="1">Multi-pass membrane protein</topology>
    </subcellularLocation>
</comment>
<keyword evidence="3 5" id="KW-1133">Transmembrane helix</keyword>
<dbReference type="InterPro" id="IPR013130">
    <property type="entry name" value="Fe3_Rdtase_TM_dom"/>
</dbReference>
<evidence type="ECO:0000313" key="8">
    <source>
        <dbReference type="Proteomes" id="UP000037046"/>
    </source>
</evidence>
<evidence type="ECO:0000256" key="2">
    <source>
        <dbReference type="ARBA" id="ARBA00022692"/>
    </source>
</evidence>
<evidence type="ECO:0000256" key="3">
    <source>
        <dbReference type="ARBA" id="ARBA00022989"/>
    </source>
</evidence>
<dbReference type="OrthoDB" id="7917288at2"/>
<feature type="transmembrane region" description="Helical" evidence="5">
    <location>
        <begin position="171"/>
        <end position="190"/>
    </location>
</feature>
<proteinExistence type="predicted"/>